<dbReference type="Gene3D" id="3.40.50.2300">
    <property type="match status" value="1"/>
</dbReference>
<evidence type="ECO:0000259" key="2">
    <source>
        <dbReference type="PROSITE" id="PS50822"/>
    </source>
</evidence>
<dbReference type="Pfam" id="PF16487">
    <property type="entry name" value="ArgoMid"/>
    <property type="match status" value="1"/>
</dbReference>
<dbReference type="InterPro" id="IPR032472">
    <property type="entry name" value="ArgoL2"/>
</dbReference>
<dbReference type="InterPro" id="IPR003165">
    <property type="entry name" value="Piwi"/>
</dbReference>
<dbReference type="InterPro" id="IPR014811">
    <property type="entry name" value="ArgoL1"/>
</dbReference>
<proteinExistence type="predicted"/>
<dbReference type="InterPro" id="IPR032473">
    <property type="entry name" value="Argonaute_Mid_dom"/>
</dbReference>
<keyword evidence="3" id="KW-0648">Protein biosynthesis</keyword>
<dbReference type="Pfam" id="PF02171">
    <property type="entry name" value="Piwi"/>
    <property type="match status" value="1"/>
</dbReference>
<keyword evidence="4" id="KW-1185">Reference proteome</keyword>
<dbReference type="Gene3D" id="2.170.260.10">
    <property type="entry name" value="paz domain"/>
    <property type="match status" value="1"/>
</dbReference>
<dbReference type="SMART" id="SM00950">
    <property type="entry name" value="Piwi"/>
    <property type="match status" value="1"/>
</dbReference>
<feature type="region of interest" description="Disordered" evidence="1">
    <location>
        <begin position="935"/>
        <end position="972"/>
    </location>
</feature>
<feature type="compositionally biased region" description="Low complexity" evidence="1">
    <location>
        <begin position="14"/>
        <end position="31"/>
    </location>
</feature>
<dbReference type="Pfam" id="PF16486">
    <property type="entry name" value="ArgoN"/>
    <property type="match status" value="1"/>
</dbReference>
<dbReference type="GO" id="GO:0003723">
    <property type="term" value="F:RNA binding"/>
    <property type="evidence" value="ECO:0007669"/>
    <property type="project" value="InterPro"/>
</dbReference>
<dbReference type="SMART" id="SM01163">
    <property type="entry name" value="DUF1785"/>
    <property type="match status" value="1"/>
</dbReference>
<gene>
    <name evidence="3" type="ORF">BU24DRAFT_368800</name>
</gene>
<dbReference type="SUPFAM" id="SSF53098">
    <property type="entry name" value="Ribonuclease H-like"/>
    <property type="match status" value="1"/>
</dbReference>
<dbReference type="InterPro" id="IPR036397">
    <property type="entry name" value="RNaseH_sf"/>
</dbReference>
<feature type="region of interest" description="Disordered" evidence="1">
    <location>
        <begin position="181"/>
        <end position="202"/>
    </location>
</feature>
<evidence type="ECO:0000313" key="3">
    <source>
        <dbReference type="EMBL" id="KAF2018363.1"/>
    </source>
</evidence>
<dbReference type="GeneID" id="54281779"/>
<dbReference type="Gene3D" id="3.30.420.10">
    <property type="entry name" value="Ribonuclease H-like superfamily/Ribonuclease H"/>
    <property type="match status" value="1"/>
</dbReference>
<sequence length="972" mass="109212">MAGPGKKRAGQEKAASSSTDTQQSSRDTAQQGTAKPIAAYDGHGDSSALVPINYSNERDLKNISEFLGMAGWYAARGSTIPQGLPQRPPILNQYGREAFVSLNTYQVLQNPNGVAHQYDVSWSPGVQDKRALIKKLWASETTKKELGNGHWIYDGNKLAWSSSKLPRDEVRIIVDLDEEDDEKARKAGKTPRNRGPGPSRNKHTIFLRHTRKIDYTVIDAFLSGHINWTPECIDTINFFDHVLREQPSRNYTQIKKSFFQRGEKRADLGGGIEAFKGVFSSLRPTLINQGTKGLSLNVDVANGTFWRAQELGRSLMQAFDCTYPQLQQRFKEARSKDWRQSYFRRDLTRYRRVGVTAYHKKGEETQWTIDEICGMDPTEAKFPDPDDKSDVEPKKKRQISVQQYFKDKYKINLAPGLPVARMTKKIRGGPVYLPIEYLRIDPNQRYNAKLSDKQTSAMIKFAVTLPAERRQAVNFGVKLLDWPNDPYLKKYGIKVTDTPTRVKARVLPPPSLGFGPVSKPTPVPERDLVAGRWRFDGKRFIIANDRPLESWGICVISAPHTCSPEQVKAFAQNFIKIFEGHGGVIKPDTNNPARGKQPWIGLGHLSDGGELVAKAFNATGNTFNKRPNFMFFIVNDRNVEVYRRIKKSMDCRFGIASQVLQSRHVQNNQSQYISNVCMKVNAKLGGATSWARSTYMAKINPKAASTSTMIVGADVSHPAPGAGSDEKASFAAITVSRDQHFTRYWAEVQTNGCRIEMLTRHNINTHFGDMARRWCERVGGGLAPKRLLYIRDGVSEGQYAAVLENEVHDLKETFRRIGCKDIPKFTVVIAGKRHHIRFFPEKGDRNGNPIPGTLVETGCTHPFEFDFYLCPHVAIKGTARPIHYQVILNEAEFQSTELQALIFEHSFQYARSTTPVSLHPAVYYAHLAADRARAHVSDSPVSSGKKEQKAKQETSTGTPLKAQVEAPPLVDM</sequence>
<dbReference type="InterPro" id="IPR032474">
    <property type="entry name" value="Argonaute_N"/>
</dbReference>
<dbReference type="InterPro" id="IPR036085">
    <property type="entry name" value="PAZ_dom_sf"/>
</dbReference>
<dbReference type="OrthoDB" id="10252740at2759"/>
<reference evidence="3" key="1">
    <citation type="journal article" date="2020" name="Stud. Mycol.">
        <title>101 Dothideomycetes genomes: a test case for predicting lifestyles and emergence of pathogens.</title>
        <authorList>
            <person name="Haridas S."/>
            <person name="Albert R."/>
            <person name="Binder M."/>
            <person name="Bloem J."/>
            <person name="Labutti K."/>
            <person name="Salamov A."/>
            <person name="Andreopoulos B."/>
            <person name="Baker S."/>
            <person name="Barry K."/>
            <person name="Bills G."/>
            <person name="Bluhm B."/>
            <person name="Cannon C."/>
            <person name="Castanera R."/>
            <person name="Culley D."/>
            <person name="Daum C."/>
            <person name="Ezra D."/>
            <person name="Gonzalez J."/>
            <person name="Henrissat B."/>
            <person name="Kuo A."/>
            <person name="Liang C."/>
            <person name="Lipzen A."/>
            <person name="Lutzoni F."/>
            <person name="Magnuson J."/>
            <person name="Mondo S."/>
            <person name="Nolan M."/>
            <person name="Ohm R."/>
            <person name="Pangilinan J."/>
            <person name="Park H.-J."/>
            <person name="Ramirez L."/>
            <person name="Alfaro M."/>
            <person name="Sun H."/>
            <person name="Tritt A."/>
            <person name="Yoshinaga Y."/>
            <person name="Zwiers L.-H."/>
            <person name="Turgeon B."/>
            <person name="Goodwin S."/>
            <person name="Spatafora J."/>
            <person name="Crous P."/>
            <person name="Grigoriev I."/>
        </authorList>
    </citation>
    <scope>NUCLEOTIDE SEQUENCE</scope>
    <source>
        <strain evidence="3">CBS 175.79</strain>
    </source>
</reference>
<dbReference type="GO" id="GO:0003743">
    <property type="term" value="F:translation initiation factor activity"/>
    <property type="evidence" value="ECO:0007669"/>
    <property type="project" value="UniProtKB-KW"/>
</dbReference>
<evidence type="ECO:0000313" key="4">
    <source>
        <dbReference type="Proteomes" id="UP000799778"/>
    </source>
</evidence>
<organism evidence="3 4">
    <name type="scientific">Aaosphaeria arxii CBS 175.79</name>
    <dbReference type="NCBI Taxonomy" id="1450172"/>
    <lineage>
        <taxon>Eukaryota</taxon>
        <taxon>Fungi</taxon>
        <taxon>Dikarya</taxon>
        <taxon>Ascomycota</taxon>
        <taxon>Pezizomycotina</taxon>
        <taxon>Dothideomycetes</taxon>
        <taxon>Pleosporomycetidae</taxon>
        <taxon>Pleosporales</taxon>
        <taxon>Pleosporales incertae sedis</taxon>
        <taxon>Aaosphaeria</taxon>
    </lineage>
</organism>
<dbReference type="CDD" id="cd02846">
    <property type="entry name" value="PAZ_argonaute_like"/>
    <property type="match status" value="1"/>
</dbReference>
<name>A0A6A5XZM6_9PLEO</name>
<feature type="region of interest" description="Disordered" evidence="1">
    <location>
        <begin position="1"/>
        <end position="42"/>
    </location>
</feature>
<dbReference type="PANTHER" id="PTHR22891">
    <property type="entry name" value="EUKARYOTIC TRANSLATION INITIATION FACTOR 2C"/>
    <property type="match status" value="1"/>
</dbReference>
<dbReference type="InterPro" id="IPR003100">
    <property type="entry name" value="PAZ_dom"/>
</dbReference>
<dbReference type="EMBL" id="ML978068">
    <property type="protein sequence ID" value="KAF2018363.1"/>
    <property type="molecule type" value="Genomic_DNA"/>
</dbReference>
<dbReference type="Pfam" id="PF16488">
    <property type="entry name" value="ArgoL2"/>
    <property type="match status" value="1"/>
</dbReference>
<keyword evidence="3" id="KW-0396">Initiation factor</keyword>
<dbReference type="Proteomes" id="UP000799778">
    <property type="component" value="Unassembled WGS sequence"/>
</dbReference>
<dbReference type="InterPro" id="IPR012337">
    <property type="entry name" value="RNaseH-like_sf"/>
</dbReference>
<accession>A0A6A5XZM6</accession>
<dbReference type="AlphaFoldDB" id="A0A6A5XZM6"/>
<dbReference type="SUPFAM" id="SSF101690">
    <property type="entry name" value="PAZ domain"/>
    <property type="match status" value="1"/>
</dbReference>
<evidence type="ECO:0000256" key="1">
    <source>
        <dbReference type="SAM" id="MobiDB-lite"/>
    </source>
</evidence>
<dbReference type="PROSITE" id="PS50822">
    <property type="entry name" value="PIWI"/>
    <property type="match status" value="1"/>
</dbReference>
<dbReference type="RefSeq" id="XP_033386702.1">
    <property type="nucleotide sequence ID" value="XM_033524382.1"/>
</dbReference>
<dbReference type="Pfam" id="PF02170">
    <property type="entry name" value="PAZ"/>
    <property type="match status" value="1"/>
</dbReference>
<feature type="domain" description="Piwi" evidence="2">
    <location>
        <begin position="629"/>
        <end position="937"/>
    </location>
</feature>
<feature type="non-terminal residue" evidence="3">
    <location>
        <position position="972"/>
    </location>
</feature>
<dbReference type="InterPro" id="IPR045246">
    <property type="entry name" value="Piwi_ago-like"/>
</dbReference>
<dbReference type="Pfam" id="PF08699">
    <property type="entry name" value="ArgoL1"/>
    <property type="match status" value="1"/>
</dbReference>
<protein>
    <submittedName>
        <fullName evidence="3">Eukaryotic translation initiation factor 2C 2</fullName>
    </submittedName>
</protein>
<dbReference type="CDD" id="cd04657">
    <property type="entry name" value="Piwi_ago-like"/>
    <property type="match status" value="1"/>
</dbReference>